<dbReference type="InterPro" id="IPR041491">
    <property type="entry name" value="TRPM_SLOG"/>
</dbReference>
<evidence type="ECO:0000256" key="9">
    <source>
        <dbReference type="SAM" id="Phobius"/>
    </source>
</evidence>
<keyword evidence="2" id="KW-0813">Transport</keyword>
<evidence type="ECO:0000256" key="2">
    <source>
        <dbReference type="ARBA" id="ARBA00022448"/>
    </source>
</evidence>
<comment type="caution">
    <text evidence="12">The sequence shown here is derived from an EMBL/GenBank/DDBJ whole genome shotgun (WGS) entry which is preliminary data.</text>
</comment>
<keyword evidence="7" id="KW-0407">Ion channel</keyword>
<feature type="transmembrane region" description="Helical" evidence="9">
    <location>
        <begin position="842"/>
        <end position="862"/>
    </location>
</feature>
<dbReference type="Proteomes" id="UP000663874">
    <property type="component" value="Unassembled WGS sequence"/>
</dbReference>
<feature type="transmembrane region" description="Helical" evidence="9">
    <location>
        <begin position="791"/>
        <end position="821"/>
    </location>
</feature>
<comment type="subcellular location">
    <subcellularLocation>
        <location evidence="1">Membrane</location>
        <topology evidence="1">Multi-pass membrane protein</topology>
    </subcellularLocation>
</comment>
<feature type="compositionally biased region" description="Polar residues" evidence="8">
    <location>
        <begin position="1"/>
        <end position="12"/>
    </location>
</feature>
<evidence type="ECO:0000256" key="6">
    <source>
        <dbReference type="ARBA" id="ARBA00023136"/>
    </source>
</evidence>
<feature type="transmembrane region" description="Helical" evidence="9">
    <location>
        <begin position="989"/>
        <end position="1009"/>
    </location>
</feature>
<sequence length="1108" mass="126506">MSPYTDMQQQENKPIERKQDKPHDRSSVTSEVSTSRCRRTSSESFAQFTENDDDEPLVGKQTEELSSAAQIVHFMRRAWKLPVPDDNFKEGDRQWKAKFVDRLRADLILPMRAQIEQESRKVTQQGQTDMIPIVQILIEGGVSSILTVCESIEAKTPVIVIDGTGRAADLIAHEYKLLYGEQIRSRKQYEKIVNDEKSPLKTYKKKKYFGEKPDKSIITKANREKFIRMITSKEGYFLLNSFKLEANDHELRLDDAILEAQINAAILTDNEQRQNSKKLKLAMAWNKYDKVAQDILTTQSATDWPDLQLDDALREALLKNSVNFVELLAEYGASFERLRRLINISDLYKYLDDDNLSRPLPLDKSANTTTSSNPSTGNKVVPVAFDVADQNQNHHSNSNEISINITQWNYCKTYLNRDLKADLRQKQMEQTDVSGKNSGNPITDNYGIIDHFRKKDSFLHGMVVFNRMDVIRRGGCVTEIKINFIQSSRDKQFPKVFLYIVSPGKDQNEFTIIYRHEISDEIIGAPIISRQLTSSTVPTERQNIAINNDNITSGSSSTRPTDSNAHTSSKVAGKPTKLTTETTDASVNGIIQTLKIQEPTLYVQAGQYLAIGFGRSSTRLCRVKGNDSYYITRSSADTVVQSGKPVNSIVAALLASKIYQTAAEKTNKPGKKKDYLQKEKDFDEHAAGIIEKCFQKDEEFAVSILTENSQRYFNYSPLQLAKESNSRSFLATKCVQKYLDKKWFGTIDNHRHSMFWNVVLIFYVAFLCLFSYVLLVDYFPINNNGGTRNGYFIIIPITEIVLHILMFSILIEECIEFLLYYAEKRLCNIHWIPWKYFTIDKWNILDVIAILFYIAGFIPRWIPSESAFTVSKLTFYMFSDTLSKAAHNSHIYWAFHRFLLVNEYRRKSPYPPPINLLHYTYKFLKFLYRLSRNKTSDNIHGSLDGASELDSNLYNIISFNAMDRAKISGTVTKVSINFSTAPTTTNPEIWLFVIAAATVASNPHFFIVISKRQLFEKSKQNTTANQQKSATIKLEKGIQTFDTDIKITEGQYLGIRFSPGAGNPYSTGRNQYYFNAPVEPVLNYSILFTNCPTKGIAMSFTVQKSKSM</sequence>
<dbReference type="InterPro" id="IPR057366">
    <property type="entry name" value="TRPM-like"/>
</dbReference>
<feature type="transmembrane region" description="Helical" evidence="9">
    <location>
        <begin position="754"/>
        <end position="779"/>
    </location>
</feature>
<dbReference type="InterPro" id="IPR050927">
    <property type="entry name" value="TRPM"/>
</dbReference>
<dbReference type="GO" id="GO:0005261">
    <property type="term" value="F:monoatomic cation channel activity"/>
    <property type="evidence" value="ECO:0007669"/>
    <property type="project" value="TreeGrafter"/>
</dbReference>
<dbReference type="Pfam" id="PF25508">
    <property type="entry name" value="TRPM2"/>
    <property type="match status" value="1"/>
</dbReference>
<feature type="region of interest" description="Disordered" evidence="8">
    <location>
        <begin position="541"/>
        <end position="579"/>
    </location>
</feature>
<feature type="compositionally biased region" description="Basic and acidic residues" evidence="8">
    <location>
        <begin position="13"/>
        <end position="26"/>
    </location>
</feature>
<evidence type="ECO:0000313" key="13">
    <source>
        <dbReference type="Proteomes" id="UP000663874"/>
    </source>
</evidence>
<evidence type="ECO:0008006" key="14">
    <source>
        <dbReference type="Google" id="ProtNLM"/>
    </source>
</evidence>
<dbReference type="PANTHER" id="PTHR13800:SF1">
    <property type="entry name" value="TRANSIENT RECEPTOR POTENTIAL CATION CHANNEL TRPM"/>
    <property type="match status" value="1"/>
</dbReference>
<dbReference type="PANTHER" id="PTHR13800">
    <property type="entry name" value="TRANSIENT RECEPTOR POTENTIAL CATION CHANNEL, SUBFAMILY M, MEMBER 6"/>
    <property type="match status" value="1"/>
</dbReference>
<accession>A0A819DSW9</accession>
<evidence type="ECO:0000256" key="4">
    <source>
        <dbReference type="ARBA" id="ARBA00022989"/>
    </source>
</evidence>
<keyword evidence="3 9" id="KW-0812">Transmembrane</keyword>
<feature type="domain" description="TRPM SLOG" evidence="10">
    <location>
        <begin position="110"/>
        <end position="193"/>
    </location>
</feature>
<feature type="region of interest" description="Disordered" evidence="8">
    <location>
        <begin position="1"/>
        <end position="57"/>
    </location>
</feature>
<protein>
    <recommendedName>
        <fullName evidence="14">TRPM SLOG domain-containing protein</fullName>
    </recommendedName>
</protein>
<organism evidence="12 13">
    <name type="scientific">Rotaria sordida</name>
    <dbReference type="NCBI Taxonomy" id="392033"/>
    <lineage>
        <taxon>Eukaryota</taxon>
        <taxon>Metazoa</taxon>
        <taxon>Spiralia</taxon>
        <taxon>Gnathifera</taxon>
        <taxon>Rotifera</taxon>
        <taxon>Eurotatoria</taxon>
        <taxon>Bdelloidea</taxon>
        <taxon>Philodinida</taxon>
        <taxon>Philodinidae</taxon>
        <taxon>Rotaria</taxon>
    </lineage>
</organism>
<name>A0A819DSW9_9BILA</name>
<keyword evidence="6 9" id="KW-0472">Membrane</keyword>
<evidence type="ECO:0000259" key="10">
    <source>
        <dbReference type="Pfam" id="PF18139"/>
    </source>
</evidence>
<evidence type="ECO:0000259" key="11">
    <source>
        <dbReference type="Pfam" id="PF25508"/>
    </source>
</evidence>
<feature type="compositionally biased region" description="Polar residues" evidence="8">
    <location>
        <begin position="541"/>
        <end position="570"/>
    </location>
</feature>
<dbReference type="Pfam" id="PF18139">
    <property type="entry name" value="LSDAT_euk"/>
    <property type="match status" value="1"/>
</dbReference>
<evidence type="ECO:0000256" key="1">
    <source>
        <dbReference type="ARBA" id="ARBA00004141"/>
    </source>
</evidence>
<feature type="domain" description="TRPM-like" evidence="11">
    <location>
        <begin position="647"/>
        <end position="731"/>
    </location>
</feature>
<evidence type="ECO:0000256" key="5">
    <source>
        <dbReference type="ARBA" id="ARBA00023065"/>
    </source>
</evidence>
<gene>
    <name evidence="12" type="ORF">FNK824_LOCUS17231</name>
</gene>
<evidence type="ECO:0000256" key="7">
    <source>
        <dbReference type="ARBA" id="ARBA00023303"/>
    </source>
</evidence>
<evidence type="ECO:0000313" key="12">
    <source>
        <dbReference type="EMBL" id="CAF3839098.1"/>
    </source>
</evidence>
<dbReference type="EMBL" id="CAJOBE010002708">
    <property type="protein sequence ID" value="CAF3839098.1"/>
    <property type="molecule type" value="Genomic_DNA"/>
</dbReference>
<keyword evidence="4 9" id="KW-1133">Transmembrane helix</keyword>
<dbReference type="GO" id="GO:0030001">
    <property type="term" value="P:metal ion transport"/>
    <property type="evidence" value="ECO:0007669"/>
    <property type="project" value="TreeGrafter"/>
</dbReference>
<proteinExistence type="predicted"/>
<dbReference type="AlphaFoldDB" id="A0A819DSW9"/>
<evidence type="ECO:0000256" key="3">
    <source>
        <dbReference type="ARBA" id="ARBA00022692"/>
    </source>
</evidence>
<evidence type="ECO:0000256" key="8">
    <source>
        <dbReference type="SAM" id="MobiDB-lite"/>
    </source>
</evidence>
<reference evidence="12" key="1">
    <citation type="submission" date="2021-02" db="EMBL/GenBank/DDBJ databases">
        <authorList>
            <person name="Nowell W R."/>
        </authorList>
    </citation>
    <scope>NUCLEOTIDE SEQUENCE</scope>
</reference>
<dbReference type="GO" id="GO:0005886">
    <property type="term" value="C:plasma membrane"/>
    <property type="evidence" value="ECO:0007669"/>
    <property type="project" value="TreeGrafter"/>
</dbReference>
<keyword evidence="5" id="KW-0406">Ion transport</keyword>